<gene>
    <name evidence="1" type="ORF">AVEN_129338_1</name>
</gene>
<evidence type="ECO:0000313" key="2">
    <source>
        <dbReference type="Proteomes" id="UP000499080"/>
    </source>
</evidence>
<sequence length="272" mass="31118">MWIEAGGVKFDARFGLGPDVYAIVQKYLKGDMHWFHLMVKHNAFDTFVSALTPIKDQFVVLSYWCLCDGLKGENGQRQTHRHMIVACELESTFAQDLAHKVRISNNRAKLNVPIKDVHHLFRTIAYVSQPRASCDRGLPDDLEAEEGSLSHFYLSHSVSEHVIAFACTLVPGGIESLLVEQNRNKNVVDWEGDAVKRPRKWNAPISITGFRFQNCVIPVDKQYEPTEEETDFCLYLHGEKFPYFKMNPSLLYLSDDEWIAYQASKGNTFQSI</sequence>
<name>A0A4Y2QJX4_ARAVE</name>
<organism evidence="1 2">
    <name type="scientific">Araneus ventricosus</name>
    <name type="common">Orbweaver spider</name>
    <name type="synonym">Epeira ventricosa</name>
    <dbReference type="NCBI Taxonomy" id="182803"/>
    <lineage>
        <taxon>Eukaryota</taxon>
        <taxon>Metazoa</taxon>
        <taxon>Ecdysozoa</taxon>
        <taxon>Arthropoda</taxon>
        <taxon>Chelicerata</taxon>
        <taxon>Arachnida</taxon>
        <taxon>Araneae</taxon>
        <taxon>Araneomorphae</taxon>
        <taxon>Entelegynae</taxon>
        <taxon>Araneoidea</taxon>
        <taxon>Araneidae</taxon>
        <taxon>Araneus</taxon>
    </lineage>
</organism>
<protein>
    <submittedName>
        <fullName evidence="1">Uncharacterized protein</fullName>
    </submittedName>
</protein>
<evidence type="ECO:0000313" key="1">
    <source>
        <dbReference type="EMBL" id="GBN63590.1"/>
    </source>
</evidence>
<dbReference type="AlphaFoldDB" id="A0A4Y2QJX4"/>
<keyword evidence="2" id="KW-1185">Reference proteome</keyword>
<dbReference type="Proteomes" id="UP000499080">
    <property type="component" value="Unassembled WGS sequence"/>
</dbReference>
<proteinExistence type="predicted"/>
<dbReference type="EMBL" id="BGPR01014070">
    <property type="protein sequence ID" value="GBN63590.1"/>
    <property type="molecule type" value="Genomic_DNA"/>
</dbReference>
<accession>A0A4Y2QJX4</accession>
<reference evidence="1 2" key="1">
    <citation type="journal article" date="2019" name="Sci. Rep.">
        <title>Orb-weaving spider Araneus ventricosus genome elucidates the spidroin gene catalogue.</title>
        <authorList>
            <person name="Kono N."/>
            <person name="Nakamura H."/>
            <person name="Ohtoshi R."/>
            <person name="Moran D.A.P."/>
            <person name="Shinohara A."/>
            <person name="Yoshida Y."/>
            <person name="Fujiwara M."/>
            <person name="Mori M."/>
            <person name="Tomita M."/>
            <person name="Arakawa K."/>
        </authorList>
    </citation>
    <scope>NUCLEOTIDE SEQUENCE [LARGE SCALE GENOMIC DNA]</scope>
</reference>
<comment type="caution">
    <text evidence="1">The sequence shown here is derived from an EMBL/GenBank/DDBJ whole genome shotgun (WGS) entry which is preliminary data.</text>
</comment>